<name>A0ABQ3PJI2_9ACTN</name>
<gene>
    <name evidence="1" type="ORF">Shyd_65240</name>
</gene>
<sequence>MIRFFFWCVLGYAAGQTLARWAGPYIFARVQAAGLDDAWDVYDEEVS</sequence>
<evidence type="ECO:0000313" key="1">
    <source>
        <dbReference type="EMBL" id="GHI25153.1"/>
    </source>
</evidence>
<proteinExistence type="predicted"/>
<keyword evidence="2" id="KW-1185">Reference proteome</keyword>
<organism evidence="1 2">
    <name type="scientific">Streptomyces hydrogenans</name>
    <dbReference type="NCBI Taxonomy" id="1873719"/>
    <lineage>
        <taxon>Bacteria</taxon>
        <taxon>Bacillati</taxon>
        <taxon>Actinomycetota</taxon>
        <taxon>Actinomycetes</taxon>
        <taxon>Kitasatosporales</taxon>
        <taxon>Streptomycetaceae</taxon>
        <taxon>Streptomyces</taxon>
    </lineage>
</organism>
<dbReference type="Proteomes" id="UP001052739">
    <property type="component" value="Unassembled WGS sequence"/>
</dbReference>
<accession>A0ABQ3PJI2</accession>
<dbReference type="EMBL" id="BNDW01000068">
    <property type="protein sequence ID" value="GHI25153.1"/>
    <property type="molecule type" value="Genomic_DNA"/>
</dbReference>
<dbReference type="RefSeq" id="WP_190221403.1">
    <property type="nucleotide sequence ID" value="NZ_BNBS01000001.1"/>
</dbReference>
<reference evidence="1" key="1">
    <citation type="submission" date="2024-05" db="EMBL/GenBank/DDBJ databases">
        <title>Whole genome shotgun sequence of Streptomyces hydrogenans NBRC 13475.</title>
        <authorList>
            <person name="Komaki H."/>
            <person name="Tamura T."/>
        </authorList>
    </citation>
    <scope>NUCLEOTIDE SEQUENCE</scope>
    <source>
        <strain evidence="1">NBRC 13475</strain>
    </source>
</reference>
<protein>
    <submittedName>
        <fullName evidence="1">Uncharacterized protein</fullName>
    </submittedName>
</protein>
<evidence type="ECO:0000313" key="2">
    <source>
        <dbReference type="Proteomes" id="UP001052739"/>
    </source>
</evidence>
<comment type="caution">
    <text evidence="1">The sequence shown here is derived from an EMBL/GenBank/DDBJ whole genome shotgun (WGS) entry which is preliminary data.</text>
</comment>